<keyword evidence="6" id="KW-0106">Calcium</keyword>
<reference evidence="10" key="1">
    <citation type="journal article" date="2013" name="Genome Announc.">
        <title>Draft genome sequence of the grapevine dieback fungus Eutypa lata UCR-EL1.</title>
        <authorList>
            <person name="Blanco-Ulate B."/>
            <person name="Rolshausen P.E."/>
            <person name="Cantu D."/>
        </authorList>
    </citation>
    <scope>NUCLEOTIDE SEQUENCE [LARGE SCALE GENOMIC DNA]</scope>
    <source>
        <strain evidence="10">UCR-EL1</strain>
    </source>
</reference>
<keyword evidence="5 8" id="KW-0378">Hydrolase</keyword>
<dbReference type="OMA" id="MEHCYNT"/>
<dbReference type="eggNOG" id="ENOG502QPXZ">
    <property type="taxonomic scope" value="Eukaryota"/>
</dbReference>
<dbReference type="GO" id="GO:0030600">
    <property type="term" value="F:feruloyl esterase activity"/>
    <property type="evidence" value="ECO:0007669"/>
    <property type="project" value="UniProtKB-ARBA"/>
</dbReference>
<evidence type="ECO:0000256" key="1">
    <source>
        <dbReference type="ARBA" id="ARBA00006249"/>
    </source>
</evidence>
<keyword evidence="2" id="KW-0719">Serine esterase</keyword>
<organism evidence="9 10">
    <name type="scientific">Eutypa lata (strain UCR-EL1)</name>
    <name type="common">Grapevine dieback disease fungus</name>
    <name type="synonym">Eutypa armeniacae</name>
    <dbReference type="NCBI Taxonomy" id="1287681"/>
    <lineage>
        <taxon>Eukaryota</taxon>
        <taxon>Fungi</taxon>
        <taxon>Dikarya</taxon>
        <taxon>Ascomycota</taxon>
        <taxon>Pezizomycotina</taxon>
        <taxon>Sordariomycetes</taxon>
        <taxon>Xylariomycetidae</taxon>
        <taxon>Xylariales</taxon>
        <taxon>Diatrypaceae</taxon>
        <taxon>Eutypa</taxon>
    </lineage>
</organism>
<evidence type="ECO:0000256" key="3">
    <source>
        <dbReference type="ARBA" id="ARBA00022723"/>
    </source>
</evidence>
<dbReference type="PANTHER" id="PTHR33938">
    <property type="entry name" value="FERULOYL ESTERASE B-RELATED"/>
    <property type="match status" value="1"/>
</dbReference>
<evidence type="ECO:0000256" key="7">
    <source>
        <dbReference type="ARBA" id="ARBA00023157"/>
    </source>
</evidence>
<accession>M7SMZ4</accession>
<dbReference type="PANTHER" id="PTHR33938:SF2">
    <property type="entry name" value="CARBOXYLIC ESTER HYDROLASE"/>
    <property type="match status" value="1"/>
</dbReference>
<dbReference type="EC" id="3.1.1.-" evidence="8"/>
<keyword evidence="7" id="KW-1015">Disulfide bond</keyword>
<protein>
    <recommendedName>
        <fullName evidence="8">Carboxylic ester hydrolase</fullName>
        <ecNumber evidence="8">3.1.1.-</ecNumber>
    </recommendedName>
</protein>
<dbReference type="HOGENOM" id="CLU_014819_1_0_1"/>
<evidence type="ECO:0000313" key="9">
    <source>
        <dbReference type="EMBL" id="EMR67764.1"/>
    </source>
</evidence>
<dbReference type="OrthoDB" id="3039123at2759"/>
<dbReference type="SUPFAM" id="SSF53474">
    <property type="entry name" value="alpha/beta-Hydrolases"/>
    <property type="match status" value="2"/>
</dbReference>
<comment type="similarity">
    <text evidence="1 8">Belongs to the tannase family.</text>
</comment>
<keyword evidence="4" id="KW-0732">Signal</keyword>
<dbReference type="AlphaFoldDB" id="M7SMZ4"/>
<dbReference type="InterPro" id="IPR029058">
    <property type="entry name" value="AB_hydrolase_fold"/>
</dbReference>
<gene>
    <name evidence="9" type="ORF">UCREL1_5232</name>
</gene>
<dbReference type="Pfam" id="PF07519">
    <property type="entry name" value="Tannase"/>
    <property type="match status" value="2"/>
</dbReference>
<evidence type="ECO:0000256" key="2">
    <source>
        <dbReference type="ARBA" id="ARBA00022487"/>
    </source>
</evidence>
<keyword evidence="10" id="KW-1185">Reference proteome</keyword>
<dbReference type="KEGG" id="ela:UCREL1_5232"/>
<proteinExistence type="inferred from homology"/>
<sequence>MNHSLASMSLLPGETLGTFPASCSTETFTAILAGTPDATVKYAHAVPQNGSFGDAETNLLFPINATQLPALCAVGINVKSSANSSYNFGLFLPDTTWNGRLMTTGNGGYGGGINWFDMGALSHDVVNKYYTDTDGIQFSYYAACSTGGRQGLKEISSYPDSFDGISIGAPAWWTPHMGGALLYWGLLNYPASDPKHITPSLYQIIVDQVTAQCDGQDGLVDGIISDVHGCDFDFDTLLCTSSSDPATCLTSEQLATLKQFHSEWVGADGTFIFPKVTLGIDPTNLLGDGSDARLEHGYYTNWVYNDTEWDYTQFTFKDVLFADTIDPGSANANNFDLSPFHERGGKILHYHGDADTVIPSTSSIYYRDQVSEALAAKGVDLEDFYRLFLVPGMNHCAGSPKAPWYIGAATQTMPMPGGLVGTTHSVPGFEDADHDAILALMKASVRFVGIRIVRGKLDMAMDMKTSRNAQSVERFAPVNPGLLIVIINSYD</sequence>
<evidence type="ECO:0000256" key="6">
    <source>
        <dbReference type="ARBA" id="ARBA00022837"/>
    </source>
</evidence>
<dbReference type="Proteomes" id="UP000012174">
    <property type="component" value="Unassembled WGS sequence"/>
</dbReference>
<evidence type="ECO:0000313" key="10">
    <source>
        <dbReference type="Proteomes" id="UP000012174"/>
    </source>
</evidence>
<evidence type="ECO:0000256" key="8">
    <source>
        <dbReference type="RuleBase" id="RU361238"/>
    </source>
</evidence>
<evidence type="ECO:0000256" key="4">
    <source>
        <dbReference type="ARBA" id="ARBA00022729"/>
    </source>
</evidence>
<dbReference type="GO" id="GO:0046872">
    <property type="term" value="F:metal ion binding"/>
    <property type="evidence" value="ECO:0007669"/>
    <property type="project" value="UniProtKB-KW"/>
</dbReference>
<dbReference type="InterPro" id="IPR011118">
    <property type="entry name" value="Tannase/feruloyl_esterase"/>
</dbReference>
<evidence type="ECO:0000256" key="5">
    <source>
        <dbReference type="ARBA" id="ARBA00022801"/>
    </source>
</evidence>
<keyword evidence="3" id="KW-0479">Metal-binding</keyword>
<name>M7SMZ4_EUTLA</name>
<dbReference type="EMBL" id="KB706359">
    <property type="protein sequence ID" value="EMR67764.1"/>
    <property type="molecule type" value="Genomic_DNA"/>
</dbReference>